<dbReference type="GO" id="GO:0003964">
    <property type="term" value="F:RNA-directed DNA polymerase activity"/>
    <property type="evidence" value="ECO:0007669"/>
    <property type="project" value="UniProtKB-KW"/>
</dbReference>
<dbReference type="InterPro" id="IPR036397">
    <property type="entry name" value="RNaseH_sf"/>
</dbReference>
<dbReference type="Proteomes" id="UP001140206">
    <property type="component" value="Chromosome 2"/>
</dbReference>
<proteinExistence type="predicted"/>
<sequence length="1015" mass="115783">MVRDDQGMLTGNERVIRQKFVEYFKQLYSPGLEQLPSQWIGLEADQTDKFWQELGQNEGPIIQQHDHAKLIRIPDYHEVKQTLFQMGPDKSPGPDGITARFYQHNWNLLGEELVTQIKKVFTQDTVPEDWLQCSMSLIPKTKEPDLPSQFRPISIGNVTYRLLMKLLANRLRPYLRRIISCEQNAFLKGRQIADNVILAREVLQSFKQKSFKQKAFMLKADVSKAFDKIEWHFLEKVLNYINVPDKLIGIMLSSYKNAKVSINVNDKCDGFIEPTRGLRQGCPMSPYGFIIAMEMLSRRLMKAQREGILIGVKLAATSPTLSHLMYADDLILFGDTMQEELHSFDSILKQFADASGLIMHPEKSKIWFSRACDNEAIQRTTQLLQAELAEGDEKYLGALIQSGSTGRKTGQMLLDKMRAKLAGWKVNMLSHAGRLVLIKAVLMSLPVYYMSTECIPKMLIQQMNALMARFFWGKGEQGRYLAPVAWKKVCKPVEEGGLGVKDLSHFGEALFLKLVWAVASQEDKLWVQVCKAKYCPRVGFWKANPSSHCSKLWRDILARRGLFADSVGWKIGDGSTIHAVGQPWFQGWERVQQGFHNHTKFTVKQLIIPDTGQWRGDILASLFDPLQIQNINNIQPGIISGGVAQDKLVWQISTKGSYRVKEGYTMLKGQSNLVDNSEEAKLWVEIQKWKGIIPKVKLFLWRLINKALMTSQNVHRRIAAVSPMCQRCHTENEFESHCFFFCQGSRVVWFGSALGLRSQDMPLNVVIAISQCTQYMTQDQRSLFCYTLWEIWLAMNELILNQGKFDPEKILRKAQSWLQVGFDQGNVRGLTMSISPSNQERYKFQQNGYQLLIDGSWDCNHRAGFAYLLYFGGKLLKIGYFSTSLHDAFQAEVLALKHALKKVIELQIQNCAVQFFSDCSSLVLAVNDNDPDNSPSWRSWEDLCEVIALANQIGGNAMIGLVRRESVHHAHLLANMARRTGACYQGMPRCWVAGEQEIPDCLDITFFQRVQEDPP</sequence>
<dbReference type="InterPro" id="IPR012337">
    <property type="entry name" value="RNaseH-like_sf"/>
</dbReference>
<dbReference type="SUPFAM" id="SSF53098">
    <property type="entry name" value="Ribonuclease H-like"/>
    <property type="match status" value="1"/>
</dbReference>
<dbReference type="Gene3D" id="3.30.420.10">
    <property type="entry name" value="Ribonuclease H-like superfamily/Ribonuclease H"/>
    <property type="match status" value="1"/>
</dbReference>
<dbReference type="PANTHER" id="PTHR33116:SF86">
    <property type="entry name" value="REVERSE TRANSCRIPTASE DOMAIN-CONTAINING PROTEIN"/>
    <property type="match status" value="1"/>
</dbReference>
<dbReference type="GO" id="GO:0004523">
    <property type="term" value="F:RNA-DNA hybrid ribonuclease activity"/>
    <property type="evidence" value="ECO:0007669"/>
    <property type="project" value="InterPro"/>
</dbReference>
<accession>A0AAV8EYB3</accession>
<dbReference type="CDD" id="cd06222">
    <property type="entry name" value="RNase_H_like"/>
    <property type="match status" value="1"/>
</dbReference>
<keyword evidence="3" id="KW-1185">Reference proteome</keyword>
<protein>
    <submittedName>
        <fullName evidence="2">RNA-directed DNA polymerase (Reverse transcriptase)-related family protein</fullName>
    </submittedName>
</protein>
<feature type="domain" description="Reverse transcriptase" evidence="1">
    <location>
        <begin position="119"/>
        <end position="400"/>
    </location>
</feature>
<dbReference type="PANTHER" id="PTHR33116">
    <property type="entry name" value="REVERSE TRANSCRIPTASE ZINC-BINDING DOMAIN-CONTAINING PROTEIN-RELATED-RELATED"/>
    <property type="match status" value="1"/>
</dbReference>
<dbReference type="InterPro" id="IPR043502">
    <property type="entry name" value="DNA/RNA_pol_sf"/>
</dbReference>
<evidence type="ECO:0000259" key="1">
    <source>
        <dbReference type="PROSITE" id="PS50878"/>
    </source>
</evidence>
<organism evidence="2 3">
    <name type="scientific">Rhynchospora pubera</name>
    <dbReference type="NCBI Taxonomy" id="906938"/>
    <lineage>
        <taxon>Eukaryota</taxon>
        <taxon>Viridiplantae</taxon>
        <taxon>Streptophyta</taxon>
        <taxon>Embryophyta</taxon>
        <taxon>Tracheophyta</taxon>
        <taxon>Spermatophyta</taxon>
        <taxon>Magnoliopsida</taxon>
        <taxon>Liliopsida</taxon>
        <taxon>Poales</taxon>
        <taxon>Cyperaceae</taxon>
        <taxon>Cyperoideae</taxon>
        <taxon>Rhynchosporeae</taxon>
        <taxon>Rhynchospora</taxon>
    </lineage>
</organism>
<keyword evidence="2" id="KW-0548">Nucleotidyltransferase</keyword>
<evidence type="ECO:0000313" key="2">
    <source>
        <dbReference type="EMBL" id="KAJ4783473.1"/>
    </source>
</evidence>
<dbReference type="GO" id="GO:0003676">
    <property type="term" value="F:nucleic acid binding"/>
    <property type="evidence" value="ECO:0007669"/>
    <property type="project" value="InterPro"/>
</dbReference>
<dbReference type="Pfam" id="PF13456">
    <property type="entry name" value="RVT_3"/>
    <property type="match status" value="1"/>
</dbReference>
<dbReference type="AlphaFoldDB" id="A0AAV8EYB3"/>
<dbReference type="InterPro" id="IPR044730">
    <property type="entry name" value="RNase_H-like_dom_plant"/>
</dbReference>
<dbReference type="SUPFAM" id="SSF56672">
    <property type="entry name" value="DNA/RNA polymerases"/>
    <property type="match status" value="1"/>
</dbReference>
<dbReference type="InterPro" id="IPR000477">
    <property type="entry name" value="RT_dom"/>
</dbReference>
<keyword evidence="2" id="KW-0808">Transferase</keyword>
<dbReference type="CDD" id="cd01650">
    <property type="entry name" value="RT_nLTR_like"/>
    <property type="match status" value="1"/>
</dbReference>
<dbReference type="Pfam" id="PF13966">
    <property type="entry name" value="zf-RVT"/>
    <property type="match status" value="1"/>
</dbReference>
<keyword evidence="2" id="KW-0695">RNA-directed DNA polymerase</keyword>
<name>A0AAV8EYB3_9POAL</name>
<dbReference type="InterPro" id="IPR026960">
    <property type="entry name" value="RVT-Znf"/>
</dbReference>
<dbReference type="InterPro" id="IPR002156">
    <property type="entry name" value="RNaseH_domain"/>
</dbReference>
<comment type="caution">
    <text evidence="2">The sequence shown here is derived from an EMBL/GenBank/DDBJ whole genome shotgun (WGS) entry which is preliminary data.</text>
</comment>
<dbReference type="EMBL" id="JAMFTS010000002">
    <property type="protein sequence ID" value="KAJ4783473.1"/>
    <property type="molecule type" value="Genomic_DNA"/>
</dbReference>
<reference evidence="2" key="1">
    <citation type="submission" date="2022-08" db="EMBL/GenBank/DDBJ databases">
        <authorList>
            <person name="Marques A."/>
        </authorList>
    </citation>
    <scope>NUCLEOTIDE SEQUENCE</scope>
    <source>
        <strain evidence="2">RhyPub2mFocal</strain>
        <tissue evidence="2">Leaves</tissue>
    </source>
</reference>
<dbReference type="PROSITE" id="PS50878">
    <property type="entry name" value="RT_POL"/>
    <property type="match status" value="1"/>
</dbReference>
<gene>
    <name evidence="2" type="ORF">LUZ62_034719</name>
</gene>
<evidence type="ECO:0000313" key="3">
    <source>
        <dbReference type="Proteomes" id="UP001140206"/>
    </source>
</evidence>
<dbReference type="Pfam" id="PF00078">
    <property type="entry name" value="RVT_1"/>
    <property type="match status" value="1"/>
</dbReference>